<sequence length="1035" mass="116876">MKKFLSLVGLASLVFLIPILIWGVKPTPFDKALVIDNRAGESVDDSGSNFYFKYTKSNPTFTSLEELDETIQEVKEYDTVFVSTEDGYALNADQWNKVNMNIGQNAPSLLFAEYGVIHNAESGDLSNMISGDLGVNSTNWSGLYVSDLSDRHNPAIPDRVFSNLGDEWDYSGPGLVLNNSNEEKAVVVELDQQQENPGLGLIATEHGKEQGFEDLDAPYTGWFDIVLPAEGTRILYDFALNLSDANKKVFKKYGVPENIPAVTVNRNGPSNRVYLAGTFSRSEAIPEIYQATGIQHVYGAIERYSSNSFYWNSFFPLMDKTLSLQQEFASGEGKEFAVTAGEYTDGVSYPARMAEESDLIEVKIDGEFREITIKGVNMGMASPGYFPGEAAILEEEYEEWFEQIGAMNANTVRVYTLHPPGFYRALAKYNALHENKIYVLHGVWINEEWITGDADAFHQEAVEGFQREIRHVVDALHGNAIIEPVPGHSSGVYATDVSDYVIAWILGTEWDPFMVEGTIEKHPEVGEFDGKHYQTTNASPFEFWLASQMEYTTEYELSQYNKIRPMSFTNWVTTDILHHPSDDSNQEDISEVNPNNIAVKGVMEEVGQFASYHIYPYYPDFLQMDQKYVNAIDHRGEPNTYYAYLEELRSVHSMPVLVAEFGIPTSRGRTHSGPMGMHQGGVSEKDQGIYVQKMFEDILETDYMGGLVFTWQDEWFKRTWNTMEFDNPDRRPYWSNAQTSEQQFGLVSFDSLKIKVDGDGNEWVTAPFYEAADDNDPIEKAYVDHDERYLYLKLDLSDSTPDGGYPVALIDTIPNQGNNVINQYGVGSATAADFMVPLEGDNARVMVDPYYDLHGYIYGYLFGYTDAPENVGQKNSGEFVPLKYVLNQSMFNPETGETIPFEEYETGRLREGNGNPEAPDYDSLADYAWSNDGKTLEVRIPWLLLSVRDPSTKEIATDFNVLQEIYGGEFIEDLGIGFLYVDGDQSVQTLPGMNPGTSGIAPLQRYTWEKWTYFDTTPRLKQSYYQLQDYFATLD</sequence>
<comment type="caution">
    <text evidence="1">The sequence shown here is derived from an EMBL/GenBank/DDBJ whole genome shotgun (WGS) entry which is preliminary data.</text>
</comment>
<dbReference type="Proteomes" id="UP000274907">
    <property type="component" value="Unassembled WGS sequence"/>
</dbReference>
<dbReference type="InterPro" id="IPR017853">
    <property type="entry name" value="GH"/>
</dbReference>
<dbReference type="RefSeq" id="WP_126121271.1">
    <property type="nucleotide sequence ID" value="NZ_RXHJ01000013.1"/>
</dbReference>
<protein>
    <recommendedName>
        <fullName evidence="3">Family 2 glycosyl transferase</fullName>
    </recommendedName>
</protein>
<evidence type="ECO:0000313" key="1">
    <source>
        <dbReference type="EMBL" id="RSZ62118.1"/>
    </source>
</evidence>
<dbReference type="EMBL" id="RXHJ01000013">
    <property type="protein sequence ID" value="RSZ62118.1"/>
    <property type="molecule type" value="Genomic_DNA"/>
</dbReference>
<evidence type="ECO:0008006" key="3">
    <source>
        <dbReference type="Google" id="ProtNLM"/>
    </source>
</evidence>
<gene>
    <name evidence="1" type="ORF">EAH68_10415</name>
</gene>
<accession>A0A3S0AVL0</accession>
<proteinExistence type="predicted"/>
<organism evidence="1 2">
    <name type="scientific">Corynebacterium hylobatis</name>
    <dbReference type="NCBI Taxonomy" id="1859290"/>
    <lineage>
        <taxon>Bacteria</taxon>
        <taxon>Bacillati</taxon>
        <taxon>Actinomycetota</taxon>
        <taxon>Actinomycetes</taxon>
        <taxon>Mycobacteriales</taxon>
        <taxon>Corynebacteriaceae</taxon>
        <taxon>Corynebacterium</taxon>
    </lineage>
</organism>
<keyword evidence="2" id="KW-1185">Reference proteome</keyword>
<dbReference type="OrthoDB" id="916275at2"/>
<reference evidence="1 2" key="1">
    <citation type="submission" date="2018-12" db="EMBL/GenBank/DDBJ databases">
        <title>YIM 101343 draft genome.</title>
        <authorList>
            <person name="Chen X."/>
        </authorList>
    </citation>
    <scope>NUCLEOTIDE SEQUENCE [LARGE SCALE GENOMIC DNA]</scope>
    <source>
        <strain evidence="1 2">YIM 101343</strain>
    </source>
</reference>
<dbReference type="AlphaFoldDB" id="A0A3S0AVL0"/>
<dbReference type="SUPFAM" id="SSF51445">
    <property type="entry name" value="(Trans)glycosidases"/>
    <property type="match status" value="1"/>
</dbReference>
<name>A0A3S0AVL0_9CORY</name>
<evidence type="ECO:0000313" key="2">
    <source>
        <dbReference type="Proteomes" id="UP000274907"/>
    </source>
</evidence>
<dbReference type="Gene3D" id="3.20.20.80">
    <property type="entry name" value="Glycosidases"/>
    <property type="match status" value="2"/>
</dbReference>